<dbReference type="AlphaFoldDB" id="A0A645B4J9"/>
<evidence type="ECO:0000256" key="1">
    <source>
        <dbReference type="ARBA" id="ARBA00004496"/>
    </source>
</evidence>
<evidence type="ECO:0000259" key="11">
    <source>
        <dbReference type="Pfam" id="PF08245"/>
    </source>
</evidence>
<dbReference type="UniPathway" id="UPA00219"/>
<dbReference type="Pfam" id="PF08245">
    <property type="entry name" value="Mur_ligase_M"/>
    <property type="match status" value="1"/>
</dbReference>
<keyword evidence="5 12" id="KW-0436">Ligase</keyword>
<dbReference type="Gene3D" id="3.90.190.20">
    <property type="entry name" value="Mur ligase, C-terminal domain"/>
    <property type="match status" value="1"/>
</dbReference>
<dbReference type="GO" id="GO:0005524">
    <property type="term" value="F:ATP binding"/>
    <property type="evidence" value="ECO:0007669"/>
    <property type="project" value="UniProtKB-KW"/>
</dbReference>
<evidence type="ECO:0000256" key="2">
    <source>
        <dbReference type="ARBA" id="ARBA00004752"/>
    </source>
</evidence>
<dbReference type="InterPro" id="IPR005758">
    <property type="entry name" value="UDP-N-AcMur_Ala_ligase_MurC"/>
</dbReference>
<evidence type="ECO:0000256" key="8">
    <source>
        <dbReference type="ARBA" id="ARBA00047833"/>
    </source>
</evidence>
<keyword evidence="4" id="KW-0963">Cytoplasm</keyword>
<evidence type="ECO:0000259" key="10">
    <source>
        <dbReference type="Pfam" id="PF02875"/>
    </source>
</evidence>
<dbReference type="SUPFAM" id="SSF53244">
    <property type="entry name" value="MurD-like peptide ligases, peptide-binding domain"/>
    <property type="match status" value="1"/>
</dbReference>
<organism evidence="12">
    <name type="scientific">bioreactor metagenome</name>
    <dbReference type="NCBI Taxonomy" id="1076179"/>
    <lineage>
        <taxon>unclassified sequences</taxon>
        <taxon>metagenomes</taxon>
        <taxon>ecological metagenomes</taxon>
    </lineage>
</organism>
<feature type="domain" description="Mur ligase C-terminal" evidence="10">
    <location>
        <begin position="313"/>
        <end position="440"/>
    </location>
</feature>
<dbReference type="PANTHER" id="PTHR43445">
    <property type="entry name" value="UDP-N-ACETYLMURAMATE--L-ALANINE LIGASE-RELATED"/>
    <property type="match status" value="1"/>
</dbReference>
<dbReference type="NCBIfam" id="TIGR01082">
    <property type="entry name" value="murC"/>
    <property type="match status" value="1"/>
</dbReference>
<dbReference type="PANTHER" id="PTHR43445:SF3">
    <property type="entry name" value="UDP-N-ACETYLMURAMATE--L-ALANINE LIGASE"/>
    <property type="match status" value="1"/>
</dbReference>
<protein>
    <recommendedName>
        <fullName evidence="3">UDP-N-acetylmuramate--L-alanine ligase</fullName>
        <ecNumber evidence="3">6.3.2.8</ecNumber>
    </recommendedName>
</protein>
<dbReference type="Gene3D" id="3.40.1190.10">
    <property type="entry name" value="Mur-like, catalytic domain"/>
    <property type="match status" value="1"/>
</dbReference>
<keyword evidence="7" id="KW-0067">ATP-binding</keyword>
<keyword evidence="6" id="KW-0547">Nucleotide-binding</keyword>
<dbReference type="InterPro" id="IPR004101">
    <property type="entry name" value="Mur_ligase_C"/>
</dbReference>
<dbReference type="Gene3D" id="3.40.50.720">
    <property type="entry name" value="NAD(P)-binding Rossmann-like Domain"/>
    <property type="match status" value="1"/>
</dbReference>
<evidence type="ECO:0000256" key="4">
    <source>
        <dbReference type="ARBA" id="ARBA00022490"/>
    </source>
</evidence>
<dbReference type="InterPro" id="IPR050061">
    <property type="entry name" value="MurCDEF_pg_biosynth"/>
</dbReference>
<dbReference type="EMBL" id="VSSQ01017762">
    <property type="protein sequence ID" value="MPM60359.1"/>
    <property type="molecule type" value="Genomic_DNA"/>
</dbReference>
<reference evidence="12" key="1">
    <citation type="submission" date="2019-08" db="EMBL/GenBank/DDBJ databases">
        <authorList>
            <person name="Kucharzyk K."/>
            <person name="Murdoch R.W."/>
            <person name="Higgins S."/>
            <person name="Loffler F."/>
        </authorList>
    </citation>
    <scope>NUCLEOTIDE SEQUENCE</scope>
</reference>
<evidence type="ECO:0000256" key="6">
    <source>
        <dbReference type="ARBA" id="ARBA00022741"/>
    </source>
</evidence>
<dbReference type="Pfam" id="PF02875">
    <property type="entry name" value="Mur_ligase_C"/>
    <property type="match status" value="1"/>
</dbReference>
<dbReference type="GO" id="GO:0008763">
    <property type="term" value="F:UDP-N-acetylmuramate-L-alanine ligase activity"/>
    <property type="evidence" value="ECO:0007669"/>
    <property type="project" value="UniProtKB-EC"/>
</dbReference>
<dbReference type="EC" id="6.3.2.8" evidence="3"/>
<comment type="catalytic activity">
    <reaction evidence="8">
        <text>UDP-N-acetyl-alpha-D-muramate + L-alanine + ATP = UDP-N-acetyl-alpha-D-muramoyl-L-alanine + ADP + phosphate + H(+)</text>
        <dbReference type="Rhea" id="RHEA:23372"/>
        <dbReference type="ChEBI" id="CHEBI:15378"/>
        <dbReference type="ChEBI" id="CHEBI:30616"/>
        <dbReference type="ChEBI" id="CHEBI:43474"/>
        <dbReference type="ChEBI" id="CHEBI:57972"/>
        <dbReference type="ChEBI" id="CHEBI:70757"/>
        <dbReference type="ChEBI" id="CHEBI:83898"/>
        <dbReference type="ChEBI" id="CHEBI:456216"/>
        <dbReference type="EC" id="6.3.2.8"/>
    </reaction>
</comment>
<gene>
    <name evidence="12" type="primary">murC_31</name>
    <name evidence="12" type="ORF">SDC9_107210</name>
</gene>
<dbReference type="HAMAP" id="MF_00046">
    <property type="entry name" value="MurC"/>
    <property type="match status" value="1"/>
</dbReference>
<comment type="pathway">
    <text evidence="2">Cell wall biogenesis; peptidoglycan biosynthesis.</text>
</comment>
<evidence type="ECO:0000256" key="3">
    <source>
        <dbReference type="ARBA" id="ARBA00012211"/>
    </source>
</evidence>
<dbReference type="InterPro" id="IPR036565">
    <property type="entry name" value="Mur-like_cat_sf"/>
</dbReference>
<feature type="domain" description="Mur ligase central" evidence="11">
    <location>
        <begin position="107"/>
        <end position="289"/>
    </location>
</feature>
<comment type="subcellular location">
    <subcellularLocation>
        <location evidence="1">Cytoplasm</location>
    </subcellularLocation>
</comment>
<dbReference type="SUPFAM" id="SSF51984">
    <property type="entry name" value="MurCD N-terminal domain"/>
    <property type="match status" value="1"/>
</dbReference>
<evidence type="ECO:0000259" key="9">
    <source>
        <dbReference type="Pfam" id="PF01225"/>
    </source>
</evidence>
<name>A0A645B4J9_9ZZZZ</name>
<sequence length="458" mass="49133">MKTHIHLIGIGGTGISSIARVLLEKGYLVTGSDRTLSPLALELSIHGVKVYEGHAAENIAGANLVVRSSAIPDNNIEVIAAHKAGIPVLKRSDFLGDLMQGQLGITIAGSHGKTTTTALLAFTLARLSLDPSYIIGGVSKDLEGNAHAGKGEFFVIEADEYDRMFLGLKPQVSIITNVEYDHPDCYPTPTDYFEAFGDFTRLLPATGLLITSADDANASKLVNFAQPGVKTFTYGLSEKASFRAINVTANSRGGFDYDMQESASGEILTHVSLQIPGEHNVRNSLAVLTTIEALGLPVVTAARNLAAFTGTGRRFEVVGEVDGITVIDDYAHHPSKIHATLSAARSRYPGRRLVAVWQPHTYSRTHALAEDFIKSLRAADLTLVTEVYAAREPVEAFSSAELVARMTGRPAIYCKTIDDAVATLKSNLASGDVLIVLSAGDADQICKRILQYLKERKG</sequence>
<evidence type="ECO:0000256" key="7">
    <source>
        <dbReference type="ARBA" id="ARBA00022840"/>
    </source>
</evidence>
<dbReference type="InterPro" id="IPR036615">
    <property type="entry name" value="Mur_ligase_C_dom_sf"/>
</dbReference>
<evidence type="ECO:0000313" key="12">
    <source>
        <dbReference type="EMBL" id="MPM60359.1"/>
    </source>
</evidence>
<dbReference type="GO" id="GO:0009252">
    <property type="term" value="P:peptidoglycan biosynthetic process"/>
    <property type="evidence" value="ECO:0007669"/>
    <property type="project" value="UniProtKB-UniPathway"/>
</dbReference>
<accession>A0A645B4J9</accession>
<dbReference type="Pfam" id="PF01225">
    <property type="entry name" value="Mur_ligase"/>
    <property type="match status" value="1"/>
</dbReference>
<dbReference type="SUPFAM" id="SSF53623">
    <property type="entry name" value="MurD-like peptide ligases, catalytic domain"/>
    <property type="match status" value="1"/>
</dbReference>
<comment type="caution">
    <text evidence="12">The sequence shown here is derived from an EMBL/GenBank/DDBJ whole genome shotgun (WGS) entry which is preliminary data.</text>
</comment>
<dbReference type="InterPro" id="IPR013221">
    <property type="entry name" value="Mur_ligase_cen"/>
</dbReference>
<proteinExistence type="inferred from homology"/>
<dbReference type="GO" id="GO:0005737">
    <property type="term" value="C:cytoplasm"/>
    <property type="evidence" value="ECO:0007669"/>
    <property type="project" value="UniProtKB-SubCell"/>
</dbReference>
<evidence type="ECO:0000256" key="5">
    <source>
        <dbReference type="ARBA" id="ARBA00022598"/>
    </source>
</evidence>
<feature type="domain" description="Mur ligase N-terminal catalytic" evidence="9">
    <location>
        <begin position="4"/>
        <end position="101"/>
    </location>
</feature>
<dbReference type="InterPro" id="IPR000713">
    <property type="entry name" value="Mur_ligase_N"/>
</dbReference>